<feature type="transmembrane region" description="Helical" evidence="1">
    <location>
        <begin position="131"/>
        <end position="147"/>
    </location>
</feature>
<protein>
    <submittedName>
        <fullName evidence="2">Uncharacterized protein</fullName>
    </submittedName>
</protein>
<feature type="transmembrane region" description="Helical" evidence="1">
    <location>
        <begin position="58"/>
        <end position="79"/>
    </location>
</feature>
<keyword evidence="1" id="KW-0812">Transmembrane</keyword>
<feature type="transmembrane region" description="Helical" evidence="1">
    <location>
        <begin position="201"/>
        <end position="223"/>
    </location>
</feature>
<feature type="transmembrane region" description="Helical" evidence="1">
    <location>
        <begin position="159"/>
        <end position="181"/>
    </location>
</feature>
<evidence type="ECO:0000313" key="3">
    <source>
        <dbReference type="Proteomes" id="UP000054016"/>
    </source>
</evidence>
<gene>
    <name evidence="2" type="ORF">AC478_02540</name>
</gene>
<keyword evidence="1" id="KW-0472">Membrane</keyword>
<dbReference type="AlphaFoldDB" id="A0A0M0BTF3"/>
<feature type="transmembrane region" description="Helical" evidence="1">
    <location>
        <begin position="12"/>
        <end position="38"/>
    </location>
</feature>
<organism evidence="2 3">
    <name type="scientific">miscellaneous Crenarchaeota group-1 archaeon SG8-32-3</name>
    <dbReference type="NCBI Taxonomy" id="1685125"/>
    <lineage>
        <taxon>Archaea</taxon>
        <taxon>Candidatus Bathyarchaeota</taxon>
        <taxon>MCG-1</taxon>
    </lineage>
</organism>
<evidence type="ECO:0000256" key="1">
    <source>
        <dbReference type="SAM" id="Phobius"/>
    </source>
</evidence>
<feature type="transmembrane region" description="Helical" evidence="1">
    <location>
        <begin position="275"/>
        <end position="300"/>
    </location>
</feature>
<sequence length="307" mass="34407">MFAIKPNRAIRTGLFLTALAWFAFTFYEFVNGVLHHIHPDPDNPVWTYLVLQETGGCVGLGLRTAGGLVAVIASMFYLMNRDLSKTEALMALRMVVIFEASYWLSFLFSIIPTEFTRLTVMTIENNIPVTVQAIALPIVLVMLFLNLSPKKAVTGGIKWGLISGTVYILVIWLNNASNWIVDVVPLPGSEMMGVKGIEYISLYPANLFSFALTVFGMLLLTLYTAYFSKKSIGKNDFAKINLRTVGFIITALGLYFDIIYVMYLFLGPVGGWGIWYAWFTGHNLDLWLMALPFIGLPLLFQKRDQPA</sequence>
<feature type="transmembrane region" description="Helical" evidence="1">
    <location>
        <begin position="91"/>
        <end position="111"/>
    </location>
</feature>
<feature type="transmembrane region" description="Helical" evidence="1">
    <location>
        <begin position="244"/>
        <end position="263"/>
    </location>
</feature>
<name>A0A0M0BTF3_9ARCH</name>
<keyword evidence="1" id="KW-1133">Transmembrane helix</keyword>
<comment type="caution">
    <text evidence="2">The sequence shown here is derived from an EMBL/GenBank/DDBJ whole genome shotgun (WGS) entry which is preliminary data.</text>
</comment>
<proteinExistence type="predicted"/>
<dbReference type="Proteomes" id="UP000054016">
    <property type="component" value="Unassembled WGS sequence"/>
</dbReference>
<dbReference type="EMBL" id="LFWV01000030">
    <property type="protein sequence ID" value="KON31645.1"/>
    <property type="molecule type" value="Genomic_DNA"/>
</dbReference>
<reference evidence="3" key="1">
    <citation type="submission" date="2015-06" db="EMBL/GenBank/DDBJ databases">
        <title>New insights into the roles of widespread benthic archaea in carbon and nitrogen cycling.</title>
        <authorList>
            <person name="Lazar C.S."/>
            <person name="Baker B.J."/>
            <person name="Seitz K.W."/>
            <person name="Hyde A.S."/>
            <person name="Dick G.J."/>
            <person name="Hinrichs K.-U."/>
            <person name="Teske A.P."/>
        </authorList>
    </citation>
    <scope>NUCLEOTIDE SEQUENCE [LARGE SCALE GENOMIC DNA]</scope>
</reference>
<accession>A0A0M0BTF3</accession>
<evidence type="ECO:0000313" key="2">
    <source>
        <dbReference type="EMBL" id="KON31645.1"/>
    </source>
</evidence>